<accession>A0ABS3GAR4</accession>
<dbReference type="RefSeq" id="WP_160312915.1">
    <property type="nucleotide sequence ID" value="NZ_JAFINR010000001.1"/>
</dbReference>
<dbReference type="Proteomes" id="UP000664801">
    <property type="component" value="Unassembled WGS sequence"/>
</dbReference>
<keyword evidence="2" id="KW-1185">Reference proteome</keyword>
<comment type="caution">
    <text evidence="1">The sequence shown here is derived from an EMBL/GenBank/DDBJ whole genome shotgun (WGS) entry which is preliminary data.</text>
</comment>
<sequence>MMKVAKEISNYETFNNLGLSALYLIATLSNKVKREYLKKQDKYLKGG</sequence>
<reference evidence="2" key="2">
    <citation type="submission" date="2023-07" db="EMBL/GenBank/DDBJ databases">
        <title>Streptococcus vaginalis sp. nov., a novel bacterial species isolated from vaginal swabs of a pregnant woman with diabetes.</title>
        <authorList>
            <person name="Chen Y.-S."/>
        </authorList>
    </citation>
    <scope>NUCLEOTIDE SEQUENCE [LARGE SCALE GENOMIC DNA]</scope>
    <source>
        <strain evidence="2">P1L01</strain>
    </source>
</reference>
<dbReference type="EMBL" id="JAFINR010000001">
    <property type="protein sequence ID" value="MBO0363759.1"/>
    <property type="molecule type" value="Genomic_DNA"/>
</dbReference>
<proteinExistence type="predicted"/>
<reference evidence="1 2" key="1">
    <citation type="submission" date="2021-02" db="EMBL/GenBank/DDBJ databases">
        <authorList>
            <person name="Lee Y.-S."/>
        </authorList>
    </citation>
    <scope>NUCLEOTIDE SEQUENCE [LARGE SCALE GENOMIC DNA]</scope>
    <source>
        <strain evidence="1 2">P1L01</strain>
    </source>
</reference>
<evidence type="ECO:0000313" key="1">
    <source>
        <dbReference type="EMBL" id="MBO0363759.1"/>
    </source>
</evidence>
<evidence type="ECO:0000313" key="2">
    <source>
        <dbReference type="Proteomes" id="UP000664801"/>
    </source>
</evidence>
<gene>
    <name evidence="1" type="ORF">JR342_01115</name>
</gene>
<protein>
    <submittedName>
        <fullName evidence="1">Uncharacterized protein</fullName>
    </submittedName>
</protein>
<name>A0ABS3GAR4_9STRE</name>
<organism evidence="1 2">
    <name type="scientific">Streptococcus vaginalis</name>
    <dbReference type="NCBI Taxonomy" id="2748301"/>
    <lineage>
        <taxon>Bacteria</taxon>
        <taxon>Bacillati</taxon>
        <taxon>Bacillota</taxon>
        <taxon>Bacilli</taxon>
        <taxon>Lactobacillales</taxon>
        <taxon>Streptococcaceae</taxon>
        <taxon>Streptococcus</taxon>
    </lineage>
</organism>